<reference evidence="3 4" key="1">
    <citation type="journal article" date="2015" name="J. Microbiol.">
        <title>Sphingosinicella ginsenosidimutans sp. nov., with ginsenoside converting activity.</title>
        <authorList>
            <person name="Kim J.K."/>
            <person name="Kang M.S."/>
            <person name="Park S.C."/>
            <person name="Kim K.M."/>
            <person name="Choi K."/>
            <person name="Yoon M.H."/>
            <person name="Im W.T."/>
        </authorList>
    </citation>
    <scope>NUCLEOTIDE SEQUENCE [LARGE SCALE GENOMIC DNA]</scope>
    <source>
        <strain evidence="3 4">BS-11</strain>
    </source>
</reference>
<dbReference type="AlphaFoldDB" id="A0A5C6TS81"/>
<feature type="domain" description="Surface-adhesin protein E-like" evidence="2">
    <location>
        <begin position="138"/>
        <end position="234"/>
    </location>
</feature>
<sequence length="235" mass="24871">MKRALRSALALSLGLIAGCDGHAVDFVHPRPSIVAPELARFGYDDNQVGCVAARLGASLSVHRLRDLATAAGAVRQGYYDPARLTPRDFRWVAATMPAAAIRAAVDDANQACGVSAAVAPPPIVALAPPSPAEPEPAWLNLGRADSGQSIAVDAASIERSGTTGTAWFRMTDPGADPSPDIFHLVIDCQAHTINATERRRLDAQGRVVETRTYPDNPLPVENGTVMQIAWLSMCT</sequence>
<dbReference type="InterPro" id="IPR031939">
    <property type="entry name" value="Adhesin_E-like"/>
</dbReference>
<organism evidence="3 4">
    <name type="scientific">Allosphingosinicella ginsenosidimutans</name>
    <dbReference type="NCBI Taxonomy" id="1176539"/>
    <lineage>
        <taxon>Bacteria</taxon>
        <taxon>Pseudomonadati</taxon>
        <taxon>Pseudomonadota</taxon>
        <taxon>Alphaproteobacteria</taxon>
        <taxon>Sphingomonadales</taxon>
        <taxon>Sphingomonadaceae</taxon>
        <taxon>Allosphingosinicella</taxon>
    </lineage>
</organism>
<evidence type="ECO:0000313" key="4">
    <source>
        <dbReference type="Proteomes" id="UP000321249"/>
    </source>
</evidence>
<comment type="caution">
    <text evidence="3">The sequence shown here is derived from an EMBL/GenBank/DDBJ whole genome shotgun (WGS) entry which is preliminary data.</text>
</comment>
<evidence type="ECO:0000259" key="2">
    <source>
        <dbReference type="Pfam" id="PF16747"/>
    </source>
</evidence>
<dbReference type="PROSITE" id="PS51257">
    <property type="entry name" value="PROKAR_LIPOPROTEIN"/>
    <property type="match status" value="1"/>
</dbReference>
<dbReference type="OrthoDB" id="7595199at2"/>
<keyword evidence="1" id="KW-0732">Signal</keyword>
<protein>
    <recommendedName>
        <fullName evidence="2">Surface-adhesin protein E-like domain-containing protein</fullName>
    </recommendedName>
</protein>
<gene>
    <name evidence="3" type="ORF">FRZ32_04845</name>
</gene>
<name>A0A5C6TS81_9SPHN</name>
<evidence type="ECO:0000313" key="3">
    <source>
        <dbReference type="EMBL" id="TXC63050.1"/>
    </source>
</evidence>
<feature type="signal peptide" evidence="1">
    <location>
        <begin position="1"/>
        <end position="23"/>
    </location>
</feature>
<keyword evidence="4" id="KW-1185">Reference proteome</keyword>
<proteinExistence type="predicted"/>
<dbReference type="EMBL" id="VOQQ01000001">
    <property type="protein sequence ID" value="TXC63050.1"/>
    <property type="molecule type" value="Genomic_DNA"/>
</dbReference>
<evidence type="ECO:0000256" key="1">
    <source>
        <dbReference type="SAM" id="SignalP"/>
    </source>
</evidence>
<dbReference type="Pfam" id="PF16747">
    <property type="entry name" value="Adhesin_E"/>
    <property type="match status" value="1"/>
</dbReference>
<feature type="chain" id="PRO_5023066539" description="Surface-adhesin protein E-like domain-containing protein" evidence="1">
    <location>
        <begin position="24"/>
        <end position="235"/>
    </location>
</feature>
<accession>A0A5C6TS81</accession>
<dbReference type="Proteomes" id="UP000321249">
    <property type="component" value="Unassembled WGS sequence"/>
</dbReference>
<dbReference type="RefSeq" id="WP_147042451.1">
    <property type="nucleotide sequence ID" value="NZ_BAABIR010000002.1"/>
</dbReference>